<feature type="domain" description="AB hydrolase-1" evidence="5">
    <location>
        <begin position="87"/>
        <end position="273"/>
    </location>
</feature>
<comment type="similarity">
    <text evidence="1">Belongs to the peptidase S33 family.</text>
</comment>
<evidence type="ECO:0000259" key="5">
    <source>
        <dbReference type="Pfam" id="PF00561"/>
    </source>
</evidence>
<dbReference type="InterPro" id="IPR013595">
    <property type="entry name" value="Pept_S33_TAP-like_C"/>
</dbReference>
<dbReference type="Proteomes" id="UP001501251">
    <property type="component" value="Unassembled WGS sequence"/>
</dbReference>
<evidence type="ECO:0000256" key="2">
    <source>
        <dbReference type="ARBA" id="ARBA00022729"/>
    </source>
</evidence>
<dbReference type="InterPro" id="IPR051601">
    <property type="entry name" value="Serine_prot/Carboxylest_S33"/>
</dbReference>
<dbReference type="Pfam" id="PF08386">
    <property type="entry name" value="Abhydrolase_4"/>
    <property type="match status" value="1"/>
</dbReference>
<name>A0ABP8BJ85_9ACTN</name>
<evidence type="ECO:0000256" key="4">
    <source>
        <dbReference type="SAM" id="SignalP"/>
    </source>
</evidence>
<accession>A0ABP8BJ85</accession>
<dbReference type="PANTHER" id="PTHR43248">
    <property type="entry name" value="2-SUCCINYL-6-HYDROXY-2,4-CYCLOHEXADIENE-1-CARBOXYLATE SYNTHASE"/>
    <property type="match status" value="1"/>
</dbReference>
<keyword evidence="3 7" id="KW-0378">Hydrolase</keyword>
<dbReference type="RefSeq" id="WP_344922894.1">
    <property type="nucleotide sequence ID" value="NZ_BAABAQ010000018.1"/>
</dbReference>
<dbReference type="Gene3D" id="3.40.50.1820">
    <property type="entry name" value="alpha/beta hydrolase"/>
    <property type="match status" value="1"/>
</dbReference>
<dbReference type="PROSITE" id="PS51257">
    <property type="entry name" value="PROKAR_LIPOPROTEIN"/>
    <property type="match status" value="1"/>
</dbReference>
<evidence type="ECO:0000256" key="1">
    <source>
        <dbReference type="ARBA" id="ARBA00010088"/>
    </source>
</evidence>
<dbReference type="EMBL" id="BAABAQ010000018">
    <property type="protein sequence ID" value="GAA4208296.1"/>
    <property type="molecule type" value="Genomic_DNA"/>
</dbReference>
<feature type="domain" description="Peptidase S33 tripeptidyl aminopeptidase-like C-terminal" evidence="6">
    <location>
        <begin position="392"/>
        <end position="493"/>
    </location>
</feature>
<feature type="signal peptide" evidence="4">
    <location>
        <begin position="1"/>
        <end position="20"/>
    </location>
</feature>
<dbReference type="PANTHER" id="PTHR43248:SF29">
    <property type="entry name" value="TRIPEPTIDYL AMINOPEPTIDASE"/>
    <property type="match status" value="1"/>
</dbReference>
<evidence type="ECO:0000313" key="7">
    <source>
        <dbReference type="EMBL" id="GAA4208296.1"/>
    </source>
</evidence>
<organism evidence="7 8">
    <name type="scientific">Streptosporangium oxazolinicum</name>
    <dbReference type="NCBI Taxonomy" id="909287"/>
    <lineage>
        <taxon>Bacteria</taxon>
        <taxon>Bacillati</taxon>
        <taxon>Actinomycetota</taxon>
        <taxon>Actinomycetes</taxon>
        <taxon>Streptosporangiales</taxon>
        <taxon>Streptosporangiaceae</taxon>
        <taxon>Streptosporangium</taxon>
    </lineage>
</organism>
<feature type="chain" id="PRO_5047358196" evidence="4">
    <location>
        <begin position="21"/>
        <end position="497"/>
    </location>
</feature>
<sequence length="497" mass="51571">MRSQVVAVLAAVALLTSACAGTGAKAGSGSGTGGGEVGGASLGWDECGDGFECAKLPVPLDHAKPDGEKIELSVIRLPASGDRIGSILLNPGGPGASGVQYARGARTAVSKAIRDRFDVVGFDPRGVGGSSPVRCLSSSELDTYVGLDSSPDSPGEVTMLEEGSRRFAAGCQARSGRLLPYVGTADAARDMDLLRAAVGDSRLTYLGKSYGTQLGATYADLFPGRVRALVLDGAVDPSLSPLEVNTAQARGFEVALDAFLGDCLAATDCPFRGSVGSARAEIAALLRRADAAPLTNGTGDGRTVTEAWTTLGLITPLYDRHAWPILRQALGRALKGDGTTLLRLADLLIDREADGEYTNQTESNLAVNCVDAPYPRDSAAYATAARESAKDAPLFGAYVMWSSLPCAYWPVKGGPRPKIDAPGAPPIMVVGTERDPATPYQWSEALASQLSSGVLVGFDGDGHTAYLTGSTCVDRLVDDYLIDLAVPKDGTRCPKIS</sequence>
<reference evidence="8" key="1">
    <citation type="journal article" date="2019" name="Int. J. Syst. Evol. Microbiol.">
        <title>The Global Catalogue of Microorganisms (GCM) 10K type strain sequencing project: providing services to taxonomists for standard genome sequencing and annotation.</title>
        <authorList>
            <consortium name="The Broad Institute Genomics Platform"/>
            <consortium name="The Broad Institute Genome Sequencing Center for Infectious Disease"/>
            <person name="Wu L."/>
            <person name="Ma J."/>
        </authorList>
    </citation>
    <scope>NUCLEOTIDE SEQUENCE [LARGE SCALE GENOMIC DNA]</scope>
    <source>
        <strain evidence="8">JCM 17388</strain>
    </source>
</reference>
<evidence type="ECO:0000256" key="3">
    <source>
        <dbReference type="ARBA" id="ARBA00022801"/>
    </source>
</evidence>
<proteinExistence type="inferred from homology"/>
<dbReference type="SUPFAM" id="SSF53474">
    <property type="entry name" value="alpha/beta-Hydrolases"/>
    <property type="match status" value="1"/>
</dbReference>
<evidence type="ECO:0000259" key="6">
    <source>
        <dbReference type="Pfam" id="PF08386"/>
    </source>
</evidence>
<keyword evidence="8" id="KW-1185">Reference proteome</keyword>
<dbReference type="Pfam" id="PF00561">
    <property type="entry name" value="Abhydrolase_1"/>
    <property type="match status" value="1"/>
</dbReference>
<dbReference type="InterPro" id="IPR000073">
    <property type="entry name" value="AB_hydrolase_1"/>
</dbReference>
<dbReference type="InterPro" id="IPR029058">
    <property type="entry name" value="AB_hydrolase_fold"/>
</dbReference>
<protein>
    <submittedName>
        <fullName evidence="7">Alpha/beta hydrolase</fullName>
    </submittedName>
</protein>
<evidence type="ECO:0000313" key="8">
    <source>
        <dbReference type="Proteomes" id="UP001501251"/>
    </source>
</evidence>
<dbReference type="GO" id="GO:0016787">
    <property type="term" value="F:hydrolase activity"/>
    <property type="evidence" value="ECO:0007669"/>
    <property type="project" value="UniProtKB-KW"/>
</dbReference>
<comment type="caution">
    <text evidence="7">The sequence shown here is derived from an EMBL/GenBank/DDBJ whole genome shotgun (WGS) entry which is preliminary data.</text>
</comment>
<gene>
    <name evidence="7" type="ORF">GCM10022252_73250</name>
</gene>
<keyword evidence="2 4" id="KW-0732">Signal</keyword>